<evidence type="ECO:0000256" key="3">
    <source>
        <dbReference type="SAM" id="Coils"/>
    </source>
</evidence>
<evidence type="ECO:0000313" key="6">
    <source>
        <dbReference type="Proteomes" id="UP000798808"/>
    </source>
</evidence>
<keyword evidence="6" id="KW-1185">Reference proteome</keyword>
<keyword evidence="2" id="KW-0732">Signal</keyword>
<protein>
    <submittedName>
        <fullName evidence="5">OmpH family outer membrane protein</fullName>
    </submittedName>
</protein>
<dbReference type="SUPFAM" id="SSF111384">
    <property type="entry name" value="OmpH-like"/>
    <property type="match status" value="1"/>
</dbReference>
<sequence>MKNLSLVLNIILIVAVGVLFFLHFSGESSEPQQEPGIMEAAEYSVGYINADSVLKNYDFFKEMQEKLQERGQKLEDEYKSRAEGLQKEVNDYQRNVNNLTIGQAKAVEESLMKKQQNLRMLQESLSQELIKEESKINQELYEKITSYLDDYSKNHGLQMVVKYNQGSDVLYASDSMNITNAVIKGLNDAYKKEKEAPVEGEANTDTTAVN</sequence>
<dbReference type="InterPro" id="IPR024930">
    <property type="entry name" value="Skp_dom_sf"/>
</dbReference>
<proteinExistence type="inferred from homology"/>
<dbReference type="PANTHER" id="PTHR35089">
    <property type="entry name" value="CHAPERONE PROTEIN SKP"/>
    <property type="match status" value="1"/>
</dbReference>
<feature type="coiled-coil region" evidence="3">
    <location>
        <begin position="57"/>
        <end position="124"/>
    </location>
</feature>
<dbReference type="Proteomes" id="UP000798808">
    <property type="component" value="Unassembled WGS sequence"/>
</dbReference>
<feature type="transmembrane region" description="Helical" evidence="4">
    <location>
        <begin position="6"/>
        <end position="24"/>
    </location>
</feature>
<dbReference type="Gene3D" id="3.30.910.20">
    <property type="entry name" value="Skp domain"/>
    <property type="match status" value="1"/>
</dbReference>
<dbReference type="PANTHER" id="PTHR35089:SF1">
    <property type="entry name" value="CHAPERONE PROTEIN SKP"/>
    <property type="match status" value="1"/>
</dbReference>
<evidence type="ECO:0000313" key="5">
    <source>
        <dbReference type="EMBL" id="MTI24150.1"/>
    </source>
</evidence>
<evidence type="ECO:0000256" key="4">
    <source>
        <dbReference type="SAM" id="Phobius"/>
    </source>
</evidence>
<evidence type="ECO:0000256" key="2">
    <source>
        <dbReference type="ARBA" id="ARBA00022729"/>
    </source>
</evidence>
<accession>A0ABW9RMK5</accession>
<evidence type="ECO:0000256" key="1">
    <source>
        <dbReference type="ARBA" id="ARBA00009091"/>
    </source>
</evidence>
<keyword evidence="4" id="KW-0472">Membrane</keyword>
<dbReference type="EMBL" id="SMLW01000372">
    <property type="protein sequence ID" value="MTI24150.1"/>
    <property type="molecule type" value="Genomic_DNA"/>
</dbReference>
<dbReference type="RefSeq" id="WP_343033747.1">
    <property type="nucleotide sequence ID" value="NZ_BAAAFL010000026.1"/>
</dbReference>
<comment type="similarity">
    <text evidence="1">Belongs to the Skp family.</text>
</comment>
<keyword evidence="3" id="KW-0175">Coiled coil</keyword>
<keyword evidence="4" id="KW-0812">Transmembrane</keyword>
<keyword evidence="4" id="KW-1133">Transmembrane helix</keyword>
<dbReference type="Pfam" id="PF03938">
    <property type="entry name" value="OmpH"/>
    <property type="match status" value="1"/>
</dbReference>
<dbReference type="InterPro" id="IPR005632">
    <property type="entry name" value="Chaperone_Skp"/>
</dbReference>
<reference evidence="5 6" key="1">
    <citation type="submission" date="2019-02" db="EMBL/GenBank/DDBJ databases">
        <authorList>
            <person name="Goldberg S.R."/>
            <person name="Haltli B.A."/>
            <person name="Correa H."/>
            <person name="Russell K.G."/>
        </authorList>
    </citation>
    <scope>NUCLEOTIDE SEQUENCE [LARGE SCALE GENOMIC DNA]</scope>
    <source>
        <strain evidence="5 6">JCM 16186</strain>
    </source>
</reference>
<organism evidence="5 6">
    <name type="scientific">Fulvivirga kasyanovii</name>
    <dbReference type="NCBI Taxonomy" id="396812"/>
    <lineage>
        <taxon>Bacteria</taxon>
        <taxon>Pseudomonadati</taxon>
        <taxon>Bacteroidota</taxon>
        <taxon>Cytophagia</taxon>
        <taxon>Cytophagales</taxon>
        <taxon>Fulvivirgaceae</taxon>
        <taxon>Fulvivirga</taxon>
    </lineage>
</organism>
<comment type="caution">
    <text evidence="5">The sequence shown here is derived from an EMBL/GenBank/DDBJ whole genome shotgun (WGS) entry which is preliminary data.</text>
</comment>
<dbReference type="SMART" id="SM00935">
    <property type="entry name" value="OmpH"/>
    <property type="match status" value="1"/>
</dbReference>
<name>A0ABW9RMK5_9BACT</name>
<gene>
    <name evidence="5" type="ORF">E1163_04245</name>
</gene>